<gene>
    <name evidence="7" type="ORF">SAMN04487884_10377</name>
</gene>
<dbReference type="PANTHER" id="PTHR33121">
    <property type="entry name" value="CYCLIC DI-GMP PHOSPHODIESTERASE PDEF"/>
    <property type="match status" value="1"/>
</dbReference>
<dbReference type="AlphaFoldDB" id="A0A1H9MFL0"/>
<proteinExistence type="inferred from homology"/>
<dbReference type="SMART" id="SM00052">
    <property type="entry name" value="EAL"/>
    <property type="match status" value="1"/>
</dbReference>
<dbReference type="PROSITE" id="PS50887">
    <property type="entry name" value="GGDEF"/>
    <property type="match status" value="1"/>
</dbReference>
<dbReference type="GO" id="GO:0008236">
    <property type="term" value="F:serine-type peptidase activity"/>
    <property type="evidence" value="ECO:0007669"/>
    <property type="project" value="UniProtKB-KW"/>
</dbReference>
<keyword evidence="4" id="KW-0720">Serine protease</keyword>
<dbReference type="InterPro" id="IPR029787">
    <property type="entry name" value="Nucleotide_cyclase"/>
</dbReference>
<dbReference type="Pfam" id="PF00563">
    <property type="entry name" value="EAL"/>
    <property type="match status" value="1"/>
</dbReference>
<evidence type="ECO:0000256" key="1">
    <source>
        <dbReference type="ARBA" id="ARBA00006534"/>
    </source>
</evidence>
<dbReference type="CDD" id="cd01948">
    <property type="entry name" value="EAL"/>
    <property type="match status" value="1"/>
</dbReference>
<dbReference type="Proteomes" id="UP000182584">
    <property type="component" value="Unassembled WGS sequence"/>
</dbReference>
<dbReference type="Gene3D" id="3.40.50.880">
    <property type="match status" value="1"/>
</dbReference>
<sequence length="788" mass="90190">MVLYLTSSFIPYQEPGEYKKTPPEDCYGFFDDLRKEWPDSANVLFVPADPTLTKDNENQIQQVIDAFEYKDLKVAEVKTLDDNCNDALKGLIVWSDVIYMGGGHAPTQLAFMKRIGLKDALTDYPGIIIGLSAGSINAAYDVYLMPELEGEAADPNYVRFTDGLDLTNIDMIPHAKTMKDAVIDGLRFIEDIVLPDSYGRRFYLVEDGSYFKSKNGKTKFKGVGQVIEDGTISPLKEGPIIPYMGVIEQPVVRALLSEGYDIVMTVNTTNDVCEIYHLDEKLLSVFEGAKLTYKDIFFRIAQRIVDDERDAFVNESDLSFIRDELAERGNFVRTVHIDTSLGRRAKNIRVKEVPGYPDWLLFMFLDVTTVIDHDWMTDEYTRTGFMDRARLFISEISPLGHFSLVYTNVNGFKAVNELFGDKNGDLVIFQTRDVIRQYLKPVIMGRLESDHFVFITEDKNLSEENLKALCNQVFRIENKEYNYEIRCGIFSIHNSNMDVAHLIAGAKLAEKNIKTGKGSLLYAYYDDFMKENYVKQRFLLADFERGLNENEFEPYYQPIVDAKTGEIVSAEMLIRWHHKDFGMVSPAVFIPVIESEGKISVLDNFIVNRGMELIARRAYQKKKVVPCAINLSRVDFYDTFFIESIMERINDLNIDPSMIRFEVTESAYTDLEVKSMEYLNNMQSYGIKILLDDYGSGMSSLSMLEDFNFDIIKLDLGFIRKIGINEKAESIIITTIGLAHMIGATVTAEGVETKEQLDFLKSYDCDYIQGYYFYKPMPEKEFEEVLDK</sequence>
<dbReference type="SUPFAM" id="SSF55073">
    <property type="entry name" value="Nucleotide cyclase"/>
    <property type="match status" value="1"/>
</dbReference>
<keyword evidence="3" id="KW-0378">Hydrolase</keyword>
<dbReference type="InterPro" id="IPR043128">
    <property type="entry name" value="Rev_trsase/Diguanyl_cyclase"/>
</dbReference>
<dbReference type="InterPro" id="IPR000160">
    <property type="entry name" value="GGDEF_dom"/>
</dbReference>
<dbReference type="InterPro" id="IPR001633">
    <property type="entry name" value="EAL_dom"/>
</dbReference>
<dbReference type="GO" id="GO:0071111">
    <property type="term" value="F:cyclic-guanylate-specific phosphodiesterase activity"/>
    <property type="evidence" value="ECO:0007669"/>
    <property type="project" value="InterPro"/>
</dbReference>
<dbReference type="SMART" id="SM00267">
    <property type="entry name" value="GGDEF"/>
    <property type="match status" value="1"/>
</dbReference>
<evidence type="ECO:0000313" key="7">
    <source>
        <dbReference type="EMBL" id="SER22225.1"/>
    </source>
</evidence>
<dbReference type="SUPFAM" id="SSF52317">
    <property type="entry name" value="Class I glutamine amidotransferase-like"/>
    <property type="match status" value="1"/>
</dbReference>
<evidence type="ECO:0000256" key="3">
    <source>
        <dbReference type="ARBA" id="ARBA00022801"/>
    </source>
</evidence>
<dbReference type="InterPro" id="IPR035919">
    <property type="entry name" value="EAL_sf"/>
</dbReference>
<dbReference type="GO" id="GO:0006508">
    <property type="term" value="P:proteolysis"/>
    <property type="evidence" value="ECO:0007669"/>
    <property type="project" value="UniProtKB-KW"/>
</dbReference>
<keyword evidence="2" id="KW-0645">Protease</keyword>
<accession>A0A1H9MFL0</accession>
<dbReference type="SUPFAM" id="SSF141868">
    <property type="entry name" value="EAL domain-like"/>
    <property type="match status" value="1"/>
</dbReference>
<dbReference type="PROSITE" id="PS50883">
    <property type="entry name" value="EAL"/>
    <property type="match status" value="1"/>
</dbReference>
<dbReference type="OrthoDB" id="9805474at2"/>
<feature type="domain" description="GGDEF" evidence="6">
    <location>
        <begin position="400"/>
        <end position="527"/>
    </location>
</feature>
<dbReference type="InterPro" id="IPR050706">
    <property type="entry name" value="Cyclic-di-GMP_PDE-like"/>
</dbReference>
<name>A0A1H9MFL0_BUTFI</name>
<feature type="domain" description="EAL" evidence="5">
    <location>
        <begin position="536"/>
        <end position="788"/>
    </location>
</feature>
<dbReference type="eggNOG" id="COG5001">
    <property type="taxonomic scope" value="Bacteria"/>
</dbReference>
<evidence type="ECO:0000259" key="5">
    <source>
        <dbReference type="PROSITE" id="PS50883"/>
    </source>
</evidence>
<dbReference type="RefSeq" id="WP_074754295.1">
    <property type="nucleotide sequence ID" value="NZ_FOGJ01000003.1"/>
</dbReference>
<reference evidence="7 8" key="1">
    <citation type="submission" date="2016-10" db="EMBL/GenBank/DDBJ databases">
        <authorList>
            <person name="de Groot N.N."/>
        </authorList>
    </citation>
    <scope>NUCLEOTIDE SEQUENCE [LARGE SCALE GENOMIC DNA]</scope>
    <source>
        <strain evidence="7 8">AR40</strain>
    </source>
</reference>
<protein>
    <submittedName>
        <fullName evidence="7">EAL domain, c-di-GMP-specific phosphodiesterase class I (Or its enzymatically inactive variant)</fullName>
    </submittedName>
</protein>
<dbReference type="Gene3D" id="3.30.70.270">
    <property type="match status" value="1"/>
</dbReference>
<evidence type="ECO:0000259" key="6">
    <source>
        <dbReference type="PROSITE" id="PS50887"/>
    </source>
</evidence>
<dbReference type="InterPro" id="IPR029062">
    <property type="entry name" value="Class_I_gatase-like"/>
</dbReference>
<dbReference type="InterPro" id="IPR005320">
    <property type="entry name" value="Peptidase_S51"/>
</dbReference>
<evidence type="ECO:0000313" key="8">
    <source>
        <dbReference type="Proteomes" id="UP000182584"/>
    </source>
</evidence>
<dbReference type="Gene3D" id="3.20.20.450">
    <property type="entry name" value="EAL domain"/>
    <property type="match status" value="1"/>
</dbReference>
<evidence type="ECO:0000256" key="2">
    <source>
        <dbReference type="ARBA" id="ARBA00022670"/>
    </source>
</evidence>
<dbReference type="Pfam" id="PF00990">
    <property type="entry name" value="GGDEF"/>
    <property type="match status" value="1"/>
</dbReference>
<comment type="similarity">
    <text evidence="1">Belongs to the peptidase S51 family.</text>
</comment>
<organism evidence="7 8">
    <name type="scientific">Butyrivibrio fibrisolvens</name>
    <dbReference type="NCBI Taxonomy" id="831"/>
    <lineage>
        <taxon>Bacteria</taxon>
        <taxon>Bacillati</taxon>
        <taxon>Bacillota</taxon>
        <taxon>Clostridia</taxon>
        <taxon>Lachnospirales</taxon>
        <taxon>Lachnospiraceae</taxon>
        <taxon>Butyrivibrio</taxon>
    </lineage>
</organism>
<evidence type="ECO:0000256" key="4">
    <source>
        <dbReference type="ARBA" id="ARBA00022825"/>
    </source>
</evidence>
<dbReference type="Pfam" id="PF03575">
    <property type="entry name" value="Peptidase_S51"/>
    <property type="match status" value="1"/>
</dbReference>
<dbReference type="eggNOG" id="COG3340">
    <property type="taxonomic scope" value="Bacteria"/>
</dbReference>
<dbReference type="EMBL" id="FOGJ01000003">
    <property type="protein sequence ID" value="SER22225.1"/>
    <property type="molecule type" value="Genomic_DNA"/>
</dbReference>
<dbReference type="PANTHER" id="PTHR33121:SF71">
    <property type="entry name" value="OXYGEN SENSOR PROTEIN DOSP"/>
    <property type="match status" value="1"/>
</dbReference>